<feature type="signal peptide" evidence="1">
    <location>
        <begin position="1"/>
        <end position="18"/>
    </location>
</feature>
<dbReference type="AlphaFoldDB" id="H1DIT8"/>
<organism evidence="2 3">
    <name type="scientific">Odoribacter laneus YIT 12061</name>
    <dbReference type="NCBI Taxonomy" id="742817"/>
    <lineage>
        <taxon>Bacteria</taxon>
        <taxon>Pseudomonadati</taxon>
        <taxon>Bacteroidota</taxon>
        <taxon>Bacteroidia</taxon>
        <taxon>Bacteroidales</taxon>
        <taxon>Odoribacteraceae</taxon>
        <taxon>Odoribacter</taxon>
    </lineage>
</organism>
<evidence type="ECO:0000313" key="3">
    <source>
        <dbReference type="Proteomes" id="UP000004892"/>
    </source>
</evidence>
<proteinExistence type="predicted"/>
<evidence type="ECO:0000256" key="1">
    <source>
        <dbReference type="SAM" id="SignalP"/>
    </source>
</evidence>
<keyword evidence="3" id="KW-1185">Reference proteome</keyword>
<dbReference type="STRING" id="742817.HMPREF9449_02317"/>
<dbReference type="HOGENOM" id="CLU_2509424_0_0_10"/>
<evidence type="ECO:0000313" key="2">
    <source>
        <dbReference type="EMBL" id="EHP46700.1"/>
    </source>
</evidence>
<dbReference type="Proteomes" id="UP000004892">
    <property type="component" value="Unassembled WGS sequence"/>
</dbReference>
<gene>
    <name evidence="2" type="ORF">HMPREF9449_02317</name>
</gene>
<feature type="chain" id="PRO_5003548729" evidence="1">
    <location>
        <begin position="19"/>
        <end position="85"/>
    </location>
</feature>
<dbReference type="PATRIC" id="fig|742817.3.peg.2481"/>
<dbReference type="GeneID" id="98069862"/>
<protein>
    <submittedName>
        <fullName evidence="2">Uncharacterized protein</fullName>
    </submittedName>
</protein>
<comment type="caution">
    <text evidence="2">The sequence shown here is derived from an EMBL/GenBank/DDBJ whole genome shotgun (WGS) entry which is preliminary data.</text>
</comment>
<name>H1DIT8_9BACT</name>
<dbReference type="RefSeq" id="WP_009137463.1">
    <property type="nucleotide sequence ID" value="NZ_JH594596.1"/>
</dbReference>
<reference evidence="2 3" key="1">
    <citation type="submission" date="2012-01" db="EMBL/GenBank/DDBJ databases">
        <title>The Genome Sequence of Odoribacter laneus YIT 12061.</title>
        <authorList>
            <consortium name="The Broad Institute Genome Sequencing Platform"/>
            <person name="Earl A."/>
            <person name="Ward D."/>
            <person name="Feldgarden M."/>
            <person name="Gevers D."/>
            <person name="Morotomi M."/>
            <person name="Young S.K."/>
            <person name="Zeng Q."/>
            <person name="Gargeya S."/>
            <person name="Fitzgerald M."/>
            <person name="Haas B."/>
            <person name="Abouelleil A."/>
            <person name="Alvarado L."/>
            <person name="Arachchi H.M."/>
            <person name="Berlin A."/>
            <person name="Chapman S.B."/>
            <person name="Gearin G."/>
            <person name="Goldberg J."/>
            <person name="Griggs A."/>
            <person name="Gujja S."/>
            <person name="Hansen M."/>
            <person name="Heiman D."/>
            <person name="Howarth C."/>
            <person name="Larimer J."/>
            <person name="Lui A."/>
            <person name="MacDonald P.J.P."/>
            <person name="McCowen C."/>
            <person name="Montmayeur A."/>
            <person name="Murphy C."/>
            <person name="Neiman D."/>
            <person name="Pearson M."/>
            <person name="Priest M."/>
            <person name="Roberts A."/>
            <person name="Saif S."/>
            <person name="Shea T."/>
            <person name="Sisk P."/>
            <person name="Stolte C."/>
            <person name="Sykes S."/>
            <person name="Wortman J."/>
            <person name="Nusbaum C."/>
            <person name="Birren B."/>
        </authorList>
    </citation>
    <scope>NUCLEOTIDE SEQUENCE [LARGE SCALE GENOMIC DNA]</scope>
    <source>
        <strain evidence="2 3">YIT 12061</strain>
    </source>
</reference>
<dbReference type="EMBL" id="ADMC01000025">
    <property type="protein sequence ID" value="EHP46700.1"/>
    <property type="molecule type" value="Genomic_DNA"/>
</dbReference>
<keyword evidence="1" id="KW-0732">Signal</keyword>
<accession>H1DIT8</accession>
<sequence length="85" mass="9945">MKLNFIIGFLCLSGIVSAQSLFPKDSLKADFREFIKDLEETHPDPYTAFGGKVFYPSYPLSYDDYVRYAFDQETELRYLLDEILE</sequence>